<evidence type="ECO:0000256" key="9">
    <source>
        <dbReference type="ARBA" id="ARBA00023146"/>
    </source>
</evidence>
<evidence type="ECO:0000256" key="11">
    <source>
        <dbReference type="ARBA" id="ARBA00048573"/>
    </source>
</evidence>
<dbReference type="InterPro" id="IPR006195">
    <property type="entry name" value="aa-tRNA-synth_II"/>
</dbReference>
<dbReference type="GO" id="GO:0006430">
    <property type="term" value="P:lysyl-tRNA aminoacylation"/>
    <property type="evidence" value="ECO:0000318"/>
    <property type="project" value="GO_Central"/>
</dbReference>
<dbReference type="eggNOG" id="KOG1885">
    <property type="taxonomic scope" value="Eukaryota"/>
</dbReference>
<dbReference type="InterPro" id="IPR004364">
    <property type="entry name" value="Aa-tRNA-synt_II"/>
</dbReference>
<reference evidence="15 16" key="1">
    <citation type="journal article" date="2004" name="Science">
        <title>The genome of the diatom Thalassiosira pseudonana: ecology, evolution, and metabolism.</title>
        <authorList>
            <person name="Armbrust E.V."/>
            <person name="Berges J.A."/>
            <person name="Bowler C."/>
            <person name="Green B.R."/>
            <person name="Martinez D."/>
            <person name="Putnam N.H."/>
            <person name="Zhou S."/>
            <person name="Allen A.E."/>
            <person name="Apt K.E."/>
            <person name="Bechner M."/>
            <person name="Brzezinski M.A."/>
            <person name="Chaal B.K."/>
            <person name="Chiovitti A."/>
            <person name="Davis A.K."/>
            <person name="Demarest M.S."/>
            <person name="Detter J.C."/>
            <person name="Glavina T."/>
            <person name="Goodstein D."/>
            <person name="Hadi M.Z."/>
            <person name="Hellsten U."/>
            <person name="Hildebrand M."/>
            <person name="Jenkins B.D."/>
            <person name="Jurka J."/>
            <person name="Kapitonov V.V."/>
            <person name="Kroger N."/>
            <person name="Lau W.W."/>
            <person name="Lane T.W."/>
            <person name="Larimer F.W."/>
            <person name="Lippmeier J.C."/>
            <person name="Lucas S."/>
            <person name="Medina M."/>
            <person name="Montsant A."/>
            <person name="Obornik M."/>
            <person name="Parker M.S."/>
            <person name="Palenik B."/>
            <person name="Pazour G.J."/>
            <person name="Richardson P.M."/>
            <person name="Rynearson T.A."/>
            <person name="Saito M.A."/>
            <person name="Schwartz D.C."/>
            <person name="Thamatrakoln K."/>
            <person name="Valentin K."/>
            <person name="Vardi A."/>
            <person name="Wilkerson F.P."/>
            <person name="Rokhsar D.S."/>
        </authorList>
    </citation>
    <scope>NUCLEOTIDE SEQUENCE [LARGE SCALE GENOMIC DNA]</scope>
    <source>
        <strain evidence="15 16">CCMP1335</strain>
    </source>
</reference>
<comment type="similarity">
    <text evidence="2">Belongs to the class-II aminoacyl-tRNA synthetase family.</text>
</comment>
<dbReference type="NCBIfam" id="TIGR00499">
    <property type="entry name" value="lysS_bact"/>
    <property type="match status" value="1"/>
</dbReference>
<dbReference type="InterPro" id="IPR004365">
    <property type="entry name" value="NA-bd_OB_tRNA"/>
</dbReference>
<evidence type="ECO:0000256" key="1">
    <source>
        <dbReference type="ARBA" id="ARBA00004496"/>
    </source>
</evidence>
<dbReference type="OMA" id="DFRNEGM"/>
<protein>
    <recommendedName>
        <fullName evidence="3 12">Lysine--tRNA ligase</fullName>
        <ecNumber evidence="3 12">6.1.1.6</ecNumber>
    </recommendedName>
    <alternativeName>
        <fullName evidence="10 12">Lysyl-tRNA synthetase</fullName>
    </alternativeName>
</protein>
<dbReference type="Gene3D" id="2.40.50.140">
    <property type="entry name" value="Nucleic acid-binding proteins"/>
    <property type="match status" value="1"/>
</dbReference>
<feature type="domain" description="Aminoacyl-transfer RNA synthetases class-II family profile" evidence="14">
    <location>
        <begin position="259"/>
        <end position="580"/>
    </location>
</feature>
<dbReference type="InterPro" id="IPR012340">
    <property type="entry name" value="NA-bd_OB-fold"/>
</dbReference>
<sequence length="610" mass="68196">MADSNQDNLGVESATAGVAEIRLDENGQPLSKNALKKALKAEAAAKKKAEKAAAKAVDDSAKGPSKKNAAADDEEVDPSQYKANREAQVQQLESSGGNPYPHKFQVSHRLPDFEAEFDAITQPGTRIDDKIVTVAGRIQSIRGQGKLMFYDIRGDGVQLQLMTSLKDYAGGADSFDEINRTIKRGDIIGARGYAGKSKTGQLSLFPIEVQLLSPCLHMLPKAVGGHGGMTNMETRYRQRYLDLIVNSDVRTVFERRAQVINYIRKYFNDRHFLEVETPMMNMIPGGAVARPFVTFHNDLSLEMFMRIAPELYLKMLVIGGLDRVYEIGRQFRNEGIDLTHNPEFTTCESYEAYADYNDLMDMTEEMLSGMVKEITGGYKIKYQPKPNTEEVEIDFTPPFKRISMIEGIEEKIGQKLPELDDPKIEVKLELILEKFDLECPPPHTTARLLDTLVGEFLEDNIIHPTFITEHPQIMSPLAKNHRDKKGLTERFELFVCGRELANAYTELNNPVVQYQRFLEQAMQGKEGDDEAMIMDDSFITALEHGLPPTGGWGLGVDRLTMFLSNKNNIKEVLLFPAMKPTDEQLALVNAHKKANAATKGDETGAAGRTH</sequence>
<comment type="catalytic activity">
    <reaction evidence="11 12">
        <text>tRNA(Lys) + L-lysine + ATP = L-lysyl-tRNA(Lys) + AMP + diphosphate</text>
        <dbReference type="Rhea" id="RHEA:20792"/>
        <dbReference type="Rhea" id="RHEA-COMP:9696"/>
        <dbReference type="Rhea" id="RHEA-COMP:9697"/>
        <dbReference type="ChEBI" id="CHEBI:30616"/>
        <dbReference type="ChEBI" id="CHEBI:32551"/>
        <dbReference type="ChEBI" id="CHEBI:33019"/>
        <dbReference type="ChEBI" id="CHEBI:78442"/>
        <dbReference type="ChEBI" id="CHEBI:78529"/>
        <dbReference type="ChEBI" id="CHEBI:456215"/>
        <dbReference type="EC" id="6.1.1.6"/>
    </reaction>
</comment>
<proteinExistence type="inferred from homology"/>
<keyword evidence="9" id="KW-0030">Aminoacyl-tRNA synthetase</keyword>
<dbReference type="FunFam" id="3.30.930.10:FF:000238">
    <property type="entry name" value="Lysine--tRNA ligase"/>
    <property type="match status" value="1"/>
</dbReference>
<dbReference type="PROSITE" id="PS50862">
    <property type="entry name" value="AA_TRNA_LIGASE_II"/>
    <property type="match status" value="1"/>
</dbReference>
<evidence type="ECO:0000313" key="15">
    <source>
        <dbReference type="EMBL" id="EED90960.1"/>
    </source>
</evidence>
<keyword evidence="4" id="KW-0963">Cytoplasm</keyword>
<gene>
    <name evidence="15" type="ORF">THAPSDRAFT_29232</name>
</gene>
<accession>B8C7D6</accession>
<dbReference type="SUPFAM" id="SSF50249">
    <property type="entry name" value="Nucleic acid-binding proteins"/>
    <property type="match status" value="1"/>
</dbReference>
<dbReference type="HOGENOM" id="CLU_008255_6_0_1"/>
<dbReference type="STRING" id="35128.B8C7D6"/>
<feature type="region of interest" description="Disordered" evidence="13">
    <location>
        <begin position="1"/>
        <end position="80"/>
    </location>
</feature>
<dbReference type="HAMAP" id="MF_00252">
    <property type="entry name" value="Lys_tRNA_synth_class2"/>
    <property type="match status" value="1"/>
</dbReference>
<dbReference type="GO" id="GO:0005524">
    <property type="term" value="F:ATP binding"/>
    <property type="evidence" value="ECO:0007669"/>
    <property type="project" value="UniProtKB-KW"/>
</dbReference>
<dbReference type="FunFam" id="2.40.50.140:FF:000050">
    <property type="entry name" value="Lysine--tRNA ligase"/>
    <property type="match status" value="1"/>
</dbReference>
<comment type="subcellular location">
    <subcellularLocation>
        <location evidence="1">Cytoplasm</location>
    </subcellularLocation>
</comment>
<dbReference type="SUPFAM" id="SSF55681">
    <property type="entry name" value="Class II aaRS and biotin synthetases"/>
    <property type="match status" value="1"/>
</dbReference>
<dbReference type="EMBL" id="CM000644">
    <property type="protein sequence ID" value="EED90960.1"/>
    <property type="molecule type" value="Genomic_DNA"/>
</dbReference>
<dbReference type="PaxDb" id="35128-Thaps29232"/>
<dbReference type="GO" id="GO:0000049">
    <property type="term" value="F:tRNA binding"/>
    <property type="evidence" value="ECO:0000318"/>
    <property type="project" value="GO_Central"/>
</dbReference>
<reference evidence="15 16" key="2">
    <citation type="journal article" date="2008" name="Nature">
        <title>The Phaeodactylum genome reveals the evolutionary history of diatom genomes.</title>
        <authorList>
            <person name="Bowler C."/>
            <person name="Allen A.E."/>
            <person name="Badger J.H."/>
            <person name="Grimwood J."/>
            <person name="Jabbari K."/>
            <person name="Kuo A."/>
            <person name="Maheswari U."/>
            <person name="Martens C."/>
            <person name="Maumus F."/>
            <person name="Otillar R.P."/>
            <person name="Rayko E."/>
            <person name="Salamov A."/>
            <person name="Vandepoele K."/>
            <person name="Beszteri B."/>
            <person name="Gruber A."/>
            <person name="Heijde M."/>
            <person name="Katinka M."/>
            <person name="Mock T."/>
            <person name="Valentin K."/>
            <person name="Verret F."/>
            <person name="Berges J.A."/>
            <person name="Brownlee C."/>
            <person name="Cadoret J.P."/>
            <person name="Chiovitti A."/>
            <person name="Choi C.J."/>
            <person name="Coesel S."/>
            <person name="De Martino A."/>
            <person name="Detter J.C."/>
            <person name="Durkin C."/>
            <person name="Falciatore A."/>
            <person name="Fournet J."/>
            <person name="Haruta M."/>
            <person name="Huysman M.J."/>
            <person name="Jenkins B.D."/>
            <person name="Jiroutova K."/>
            <person name="Jorgensen R.E."/>
            <person name="Joubert Y."/>
            <person name="Kaplan A."/>
            <person name="Kroger N."/>
            <person name="Kroth P.G."/>
            <person name="La Roche J."/>
            <person name="Lindquist E."/>
            <person name="Lommer M."/>
            <person name="Martin-Jezequel V."/>
            <person name="Lopez P.J."/>
            <person name="Lucas S."/>
            <person name="Mangogna M."/>
            <person name="McGinnis K."/>
            <person name="Medlin L.K."/>
            <person name="Montsant A."/>
            <person name="Oudot-Le Secq M.P."/>
            <person name="Napoli C."/>
            <person name="Obornik M."/>
            <person name="Parker M.S."/>
            <person name="Petit J.L."/>
            <person name="Porcel B.M."/>
            <person name="Poulsen N."/>
            <person name="Robison M."/>
            <person name="Rychlewski L."/>
            <person name="Rynearson T.A."/>
            <person name="Schmutz J."/>
            <person name="Shapiro H."/>
            <person name="Siaut M."/>
            <person name="Stanley M."/>
            <person name="Sussman M.R."/>
            <person name="Taylor A.R."/>
            <person name="Vardi A."/>
            <person name="von Dassow P."/>
            <person name="Vyverman W."/>
            <person name="Willis A."/>
            <person name="Wyrwicz L.S."/>
            <person name="Rokhsar D.S."/>
            <person name="Weissenbach J."/>
            <person name="Armbrust E.V."/>
            <person name="Green B.R."/>
            <person name="Van de Peer Y."/>
            <person name="Grigoriev I.V."/>
        </authorList>
    </citation>
    <scope>NUCLEOTIDE SEQUENCE [LARGE SCALE GENOMIC DNA]</scope>
    <source>
        <strain evidence="15 16">CCMP1335</strain>
    </source>
</reference>
<dbReference type="PANTHER" id="PTHR42918">
    <property type="entry name" value="LYSYL-TRNA SYNTHETASE"/>
    <property type="match status" value="1"/>
</dbReference>
<evidence type="ECO:0000256" key="10">
    <source>
        <dbReference type="ARBA" id="ARBA00030563"/>
    </source>
</evidence>
<dbReference type="NCBIfam" id="NF001756">
    <property type="entry name" value="PRK00484.1"/>
    <property type="match status" value="1"/>
</dbReference>
<dbReference type="AlphaFoldDB" id="B8C7D6"/>
<dbReference type="GO" id="GO:0004824">
    <property type="term" value="F:lysine-tRNA ligase activity"/>
    <property type="evidence" value="ECO:0000318"/>
    <property type="project" value="GO_Central"/>
</dbReference>
<evidence type="ECO:0000313" key="16">
    <source>
        <dbReference type="Proteomes" id="UP000001449"/>
    </source>
</evidence>
<dbReference type="Gene3D" id="3.30.930.10">
    <property type="entry name" value="Bira Bifunctional Protein, Domain 2"/>
    <property type="match status" value="1"/>
</dbReference>
<evidence type="ECO:0000259" key="14">
    <source>
        <dbReference type="PROSITE" id="PS50862"/>
    </source>
</evidence>
<dbReference type="InterPro" id="IPR045864">
    <property type="entry name" value="aa-tRNA-synth_II/BPL/LPL"/>
</dbReference>
<dbReference type="KEGG" id="tps:THAPSDRAFT_29232"/>
<evidence type="ECO:0000256" key="2">
    <source>
        <dbReference type="ARBA" id="ARBA00008226"/>
    </source>
</evidence>
<keyword evidence="5 15" id="KW-0436">Ligase</keyword>
<name>B8C7D6_THAPS</name>
<evidence type="ECO:0000256" key="13">
    <source>
        <dbReference type="SAM" id="MobiDB-lite"/>
    </source>
</evidence>
<keyword evidence="7" id="KW-0067">ATP-binding</keyword>
<dbReference type="Pfam" id="PF00152">
    <property type="entry name" value="tRNA-synt_2"/>
    <property type="match status" value="1"/>
</dbReference>
<evidence type="ECO:0000256" key="5">
    <source>
        <dbReference type="ARBA" id="ARBA00022598"/>
    </source>
</evidence>
<dbReference type="CDD" id="cd04322">
    <property type="entry name" value="LysRS_N"/>
    <property type="match status" value="1"/>
</dbReference>
<dbReference type="CDD" id="cd00775">
    <property type="entry name" value="LysRS_core"/>
    <property type="match status" value="1"/>
</dbReference>
<evidence type="ECO:0000256" key="6">
    <source>
        <dbReference type="ARBA" id="ARBA00022741"/>
    </source>
</evidence>
<keyword evidence="8" id="KW-0648">Protein biosynthesis</keyword>
<evidence type="ECO:0000256" key="4">
    <source>
        <dbReference type="ARBA" id="ARBA00022490"/>
    </source>
</evidence>
<evidence type="ECO:0000256" key="3">
    <source>
        <dbReference type="ARBA" id="ARBA00013166"/>
    </source>
</evidence>
<organism evidence="15 16">
    <name type="scientific">Thalassiosira pseudonana</name>
    <name type="common">Marine diatom</name>
    <name type="synonym">Cyclotella nana</name>
    <dbReference type="NCBI Taxonomy" id="35128"/>
    <lineage>
        <taxon>Eukaryota</taxon>
        <taxon>Sar</taxon>
        <taxon>Stramenopiles</taxon>
        <taxon>Ochrophyta</taxon>
        <taxon>Bacillariophyta</taxon>
        <taxon>Coscinodiscophyceae</taxon>
        <taxon>Thalassiosirophycidae</taxon>
        <taxon>Thalassiosirales</taxon>
        <taxon>Thalassiosiraceae</taxon>
        <taxon>Thalassiosira</taxon>
    </lineage>
</organism>
<evidence type="ECO:0000256" key="7">
    <source>
        <dbReference type="ARBA" id="ARBA00022840"/>
    </source>
</evidence>
<dbReference type="GO" id="GO:0005737">
    <property type="term" value="C:cytoplasm"/>
    <property type="evidence" value="ECO:0000318"/>
    <property type="project" value="GO_Central"/>
</dbReference>
<dbReference type="Pfam" id="PF01336">
    <property type="entry name" value="tRNA_anti-codon"/>
    <property type="match status" value="1"/>
</dbReference>
<keyword evidence="16" id="KW-1185">Reference proteome</keyword>
<dbReference type="PANTHER" id="PTHR42918:SF9">
    <property type="entry name" value="LYSINE--TRNA LIGASE"/>
    <property type="match status" value="1"/>
</dbReference>
<dbReference type="FunCoup" id="B8C7D6">
    <property type="interactions" value="626"/>
</dbReference>
<dbReference type="InterPro" id="IPR044136">
    <property type="entry name" value="Lys-tRNA-ligase_II_N"/>
</dbReference>
<evidence type="ECO:0000256" key="12">
    <source>
        <dbReference type="RuleBase" id="RU003748"/>
    </source>
</evidence>
<dbReference type="EC" id="6.1.1.6" evidence="3 12"/>
<dbReference type="InterPro" id="IPR034762">
    <property type="entry name" value="Lys-tRNA-ligase_II_bac/euk"/>
</dbReference>
<evidence type="ECO:0000256" key="8">
    <source>
        <dbReference type="ARBA" id="ARBA00022917"/>
    </source>
</evidence>
<dbReference type="InParanoid" id="B8C7D6"/>
<dbReference type="InterPro" id="IPR002313">
    <property type="entry name" value="Lys-tRNA-ligase_II"/>
</dbReference>
<keyword evidence="6" id="KW-0547">Nucleotide-binding</keyword>
<dbReference type="PRINTS" id="PR00982">
    <property type="entry name" value="TRNASYNTHLYS"/>
</dbReference>
<dbReference type="PIRSF" id="PIRSF039101">
    <property type="entry name" value="LysRS2"/>
    <property type="match status" value="1"/>
</dbReference>
<feature type="compositionally biased region" description="Basic and acidic residues" evidence="13">
    <location>
        <begin position="39"/>
        <end position="61"/>
    </location>
</feature>
<dbReference type="InterPro" id="IPR018149">
    <property type="entry name" value="Lys-tRNA-synth_II_C"/>
</dbReference>
<dbReference type="Proteomes" id="UP000001449">
    <property type="component" value="Chromosome 8"/>
</dbReference>
<dbReference type="GeneID" id="7452878"/>
<dbReference type="RefSeq" id="XP_002292109.1">
    <property type="nucleotide sequence ID" value="XM_002292073.1"/>
</dbReference>